<protein>
    <submittedName>
        <fullName evidence="4">Uncharacterized protein</fullName>
    </submittedName>
</protein>
<keyword evidence="1" id="KW-0677">Repeat</keyword>
<reference evidence="4" key="1">
    <citation type="submission" date="2021-01" db="EMBL/GenBank/DDBJ databases">
        <authorList>
            <consortium name="Genoscope - CEA"/>
            <person name="William W."/>
        </authorList>
    </citation>
    <scope>NUCLEOTIDE SEQUENCE</scope>
</reference>
<organism evidence="4 5">
    <name type="scientific">Paramecium sonneborni</name>
    <dbReference type="NCBI Taxonomy" id="65129"/>
    <lineage>
        <taxon>Eukaryota</taxon>
        <taxon>Sar</taxon>
        <taxon>Alveolata</taxon>
        <taxon>Ciliophora</taxon>
        <taxon>Intramacronucleata</taxon>
        <taxon>Oligohymenophorea</taxon>
        <taxon>Peniculida</taxon>
        <taxon>Parameciidae</taxon>
        <taxon>Paramecium</taxon>
    </lineage>
</organism>
<dbReference type="Pfam" id="PF00515">
    <property type="entry name" value="TPR_1"/>
    <property type="match status" value="2"/>
</dbReference>
<dbReference type="PROSITE" id="PS50293">
    <property type="entry name" value="TPR_REGION"/>
    <property type="match status" value="1"/>
</dbReference>
<dbReference type="Pfam" id="PF13181">
    <property type="entry name" value="TPR_8"/>
    <property type="match status" value="1"/>
</dbReference>
<feature type="repeat" description="TPR" evidence="3">
    <location>
        <begin position="2"/>
        <end position="33"/>
    </location>
</feature>
<feature type="repeat" description="TPR" evidence="3">
    <location>
        <begin position="34"/>
        <end position="67"/>
    </location>
</feature>
<dbReference type="PROSITE" id="PS50005">
    <property type="entry name" value="TPR"/>
    <property type="match status" value="2"/>
</dbReference>
<dbReference type="Proteomes" id="UP000692954">
    <property type="component" value="Unassembled WGS sequence"/>
</dbReference>
<evidence type="ECO:0000313" key="4">
    <source>
        <dbReference type="EMBL" id="CAD8129735.1"/>
    </source>
</evidence>
<dbReference type="PANTHER" id="PTHR44943:SF4">
    <property type="entry name" value="TPR REPEAT-CONTAINING PROTEIN MJ0798"/>
    <property type="match status" value="1"/>
</dbReference>
<evidence type="ECO:0000256" key="3">
    <source>
        <dbReference type="PROSITE-ProRule" id="PRU00339"/>
    </source>
</evidence>
<gene>
    <name evidence="4" type="ORF">PSON_ATCC_30995.1.T2410011</name>
</gene>
<name>A0A8S1RS08_9CILI</name>
<keyword evidence="2 3" id="KW-0802">TPR repeat</keyword>
<sequence>MAHYNKGSALEELKQYKDAIVCYDKAINLNPKNANAYNNKASALHEMKQYKKAIEFHDNALSLGQNAIFFLNKAESLLALGKKEEAKKYYQIALNAECANKGQIKQQLQTL</sequence>
<accession>A0A8S1RS08</accession>
<dbReference type="InterPro" id="IPR051685">
    <property type="entry name" value="Ycf3/AcsC/BcsC/TPR_MFPF"/>
</dbReference>
<dbReference type="AlphaFoldDB" id="A0A8S1RS08"/>
<dbReference type="EMBL" id="CAJJDN010000241">
    <property type="protein sequence ID" value="CAD8129735.1"/>
    <property type="molecule type" value="Genomic_DNA"/>
</dbReference>
<comment type="caution">
    <text evidence="4">The sequence shown here is derived from an EMBL/GenBank/DDBJ whole genome shotgun (WGS) entry which is preliminary data.</text>
</comment>
<proteinExistence type="predicted"/>
<evidence type="ECO:0000256" key="1">
    <source>
        <dbReference type="ARBA" id="ARBA00022737"/>
    </source>
</evidence>
<dbReference type="InterPro" id="IPR019734">
    <property type="entry name" value="TPR_rpt"/>
</dbReference>
<dbReference type="PANTHER" id="PTHR44943">
    <property type="entry name" value="CELLULOSE SYNTHASE OPERON PROTEIN C"/>
    <property type="match status" value="1"/>
</dbReference>
<dbReference type="SMART" id="SM00028">
    <property type="entry name" value="TPR"/>
    <property type="match status" value="3"/>
</dbReference>
<evidence type="ECO:0000313" key="5">
    <source>
        <dbReference type="Proteomes" id="UP000692954"/>
    </source>
</evidence>
<evidence type="ECO:0000256" key="2">
    <source>
        <dbReference type="ARBA" id="ARBA00022803"/>
    </source>
</evidence>
<keyword evidence="5" id="KW-1185">Reference proteome</keyword>